<dbReference type="GO" id="GO:0050650">
    <property type="term" value="P:chondroitin sulfate proteoglycan biosynthetic process"/>
    <property type="evidence" value="ECO:0007669"/>
    <property type="project" value="InterPro"/>
</dbReference>
<dbReference type="GO" id="GO:0016020">
    <property type="term" value="C:membrane"/>
    <property type="evidence" value="ECO:0007669"/>
    <property type="project" value="InterPro"/>
</dbReference>
<dbReference type="Proteomes" id="UP000218231">
    <property type="component" value="Unassembled WGS sequence"/>
</dbReference>
<gene>
    <name evidence="2" type="ORF">WR25_03878</name>
</gene>
<dbReference type="PANTHER" id="PTHR22900:SF10">
    <property type="entry name" value="CARBOHYDRATE SULFOTRANSFERASE"/>
    <property type="match status" value="1"/>
</dbReference>
<dbReference type="InterPro" id="IPR007669">
    <property type="entry name" value="Chst-1-like"/>
</dbReference>
<dbReference type="InterPro" id="IPR005331">
    <property type="entry name" value="Sulfotransferase"/>
</dbReference>
<feature type="region of interest" description="Disordered" evidence="1">
    <location>
        <begin position="302"/>
        <end position="350"/>
    </location>
</feature>
<comment type="caution">
    <text evidence="2">The sequence shown here is derived from an EMBL/GenBank/DDBJ whole genome shotgun (WGS) entry which is preliminary data.</text>
</comment>
<name>A0A2A2JMH3_9BILA</name>
<dbReference type="AlphaFoldDB" id="A0A2A2JMH3"/>
<accession>A0A2A2JMH3</accession>
<evidence type="ECO:0000313" key="3">
    <source>
        <dbReference type="Proteomes" id="UP000218231"/>
    </source>
</evidence>
<reference evidence="2 3" key="1">
    <citation type="journal article" date="2017" name="Curr. Biol.">
        <title>Genome architecture and evolution of a unichromosomal asexual nematode.</title>
        <authorList>
            <person name="Fradin H."/>
            <person name="Zegar C."/>
            <person name="Gutwein M."/>
            <person name="Lucas J."/>
            <person name="Kovtun M."/>
            <person name="Corcoran D."/>
            <person name="Baugh L.R."/>
            <person name="Kiontke K."/>
            <person name="Gunsalus K."/>
            <person name="Fitch D.H."/>
            <person name="Piano F."/>
        </authorList>
    </citation>
    <scope>NUCLEOTIDE SEQUENCE [LARGE SCALE GENOMIC DNA]</scope>
    <source>
        <strain evidence="2">PF1309</strain>
    </source>
</reference>
<feature type="compositionally biased region" description="Basic residues" evidence="1">
    <location>
        <begin position="326"/>
        <end position="338"/>
    </location>
</feature>
<dbReference type="STRING" id="2018661.A0A2A2JMH3"/>
<dbReference type="GO" id="GO:0047756">
    <property type="term" value="F:chondroitin 4-sulfotransferase activity"/>
    <property type="evidence" value="ECO:0007669"/>
    <property type="project" value="InterPro"/>
</dbReference>
<sequence>MASLGAGNEEAGNGGATRRGAQPKLNPCTEGDSFENGVTCRTKGATDHTIFVPPFVNINDHFKYNTQYKLATCVIVGDYAPVLASTSCLLEDPALLEQLDFENFTAGHGKIQKCNDTAPFSMRRKIDLDQLDEDTNRLAVIVNPIDRFITAFHKFCMRQECYGCEKSNMLCALIGIEKRLMMMARGMKIKRIKIDFAFAPQSWFCQFDRYLLNTTMIKLGMNGDEDQQLFIEELTSLLAKKGVNDTLISMLKNQLEDIHIANSRNLRRVRAQLFKNWKLKARFLRIYGHDFSIFGYQNPLKNQRKAEAKPETSENGENAEDYETKPRRKAGRKNRAKSKQNENYEDESES</sequence>
<organism evidence="2 3">
    <name type="scientific">Diploscapter pachys</name>
    <dbReference type="NCBI Taxonomy" id="2018661"/>
    <lineage>
        <taxon>Eukaryota</taxon>
        <taxon>Metazoa</taxon>
        <taxon>Ecdysozoa</taxon>
        <taxon>Nematoda</taxon>
        <taxon>Chromadorea</taxon>
        <taxon>Rhabditida</taxon>
        <taxon>Rhabditina</taxon>
        <taxon>Rhabditomorpha</taxon>
        <taxon>Rhabditoidea</taxon>
        <taxon>Rhabditidae</taxon>
        <taxon>Diploscapter</taxon>
    </lineage>
</organism>
<evidence type="ECO:0000313" key="2">
    <source>
        <dbReference type="EMBL" id="PAV62986.1"/>
    </source>
</evidence>
<evidence type="ECO:0000256" key="1">
    <source>
        <dbReference type="SAM" id="MobiDB-lite"/>
    </source>
</evidence>
<dbReference type="PANTHER" id="PTHR22900">
    <property type="entry name" value="PROTEIN CBG14245-RELATED"/>
    <property type="match status" value="1"/>
</dbReference>
<dbReference type="EMBL" id="LIAE01010337">
    <property type="protein sequence ID" value="PAV62986.1"/>
    <property type="molecule type" value="Genomic_DNA"/>
</dbReference>
<keyword evidence="3" id="KW-1185">Reference proteome</keyword>
<dbReference type="Pfam" id="PF03567">
    <property type="entry name" value="Sulfotransfer_2"/>
    <property type="match status" value="1"/>
</dbReference>
<dbReference type="GO" id="GO:1902884">
    <property type="term" value="P:positive regulation of response to oxidative stress"/>
    <property type="evidence" value="ECO:0007669"/>
    <property type="project" value="InterPro"/>
</dbReference>
<feature type="compositionally biased region" description="Low complexity" evidence="1">
    <location>
        <begin position="1"/>
        <end position="11"/>
    </location>
</feature>
<proteinExistence type="predicted"/>
<protein>
    <submittedName>
        <fullName evidence="2">Uncharacterized protein</fullName>
    </submittedName>
</protein>
<feature type="region of interest" description="Disordered" evidence="1">
    <location>
        <begin position="1"/>
        <end position="30"/>
    </location>
</feature>